<evidence type="ECO:0000259" key="1">
    <source>
        <dbReference type="PROSITE" id="PS51464"/>
    </source>
</evidence>
<dbReference type="Pfam" id="PF13580">
    <property type="entry name" value="SIS_2"/>
    <property type="match status" value="1"/>
</dbReference>
<gene>
    <name evidence="2" type="ORF">GCM10009117_09090</name>
</gene>
<dbReference type="SUPFAM" id="SSF53697">
    <property type="entry name" value="SIS domain"/>
    <property type="match status" value="1"/>
</dbReference>
<dbReference type="InterPro" id="IPR050099">
    <property type="entry name" value="SIS_GmhA/DiaA_subfam"/>
</dbReference>
<protein>
    <submittedName>
        <fullName evidence="2">Sugar isomerase domain-containing protein</fullName>
    </submittedName>
</protein>
<comment type="caution">
    <text evidence="2">The sequence shown here is derived from an EMBL/GenBank/DDBJ whole genome shotgun (WGS) entry which is preliminary data.</text>
</comment>
<dbReference type="PROSITE" id="PS51464">
    <property type="entry name" value="SIS"/>
    <property type="match status" value="1"/>
</dbReference>
<keyword evidence="3" id="KW-1185">Reference proteome</keyword>
<dbReference type="Gene3D" id="3.40.50.10490">
    <property type="entry name" value="Glucose-6-phosphate isomerase like protein, domain 1"/>
    <property type="match status" value="1"/>
</dbReference>
<dbReference type="PANTHER" id="PTHR30390">
    <property type="entry name" value="SEDOHEPTULOSE 7-PHOSPHATE ISOMERASE / DNAA INITIATOR-ASSOCIATING FACTOR FOR REPLICATION INITIATION"/>
    <property type="match status" value="1"/>
</dbReference>
<organism evidence="2 3">
    <name type="scientific">Gangjinia marincola</name>
    <dbReference type="NCBI Taxonomy" id="578463"/>
    <lineage>
        <taxon>Bacteria</taxon>
        <taxon>Pseudomonadati</taxon>
        <taxon>Bacteroidota</taxon>
        <taxon>Flavobacteriia</taxon>
        <taxon>Flavobacteriales</taxon>
        <taxon>Flavobacteriaceae</taxon>
        <taxon>Gangjinia</taxon>
    </lineage>
</organism>
<evidence type="ECO:0000313" key="3">
    <source>
        <dbReference type="Proteomes" id="UP001500507"/>
    </source>
</evidence>
<reference evidence="2 3" key="1">
    <citation type="journal article" date="2019" name="Int. J. Syst. Evol. Microbiol.">
        <title>The Global Catalogue of Microorganisms (GCM) 10K type strain sequencing project: providing services to taxonomists for standard genome sequencing and annotation.</title>
        <authorList>
            <consortium name="The Broad Institute Genomics Platform"/>
            <consortium name="The Broad Institute Genome Sequencing Center for Infectious Disease"/>
            <person name="Wu L."/>
            <person name="Ma J."/>
        </authorList>
    </citation>
    <scope>NUCLEOTIDE SEQUENCE [LARGE SCALE GENOMIC DNA]</scope>
    <source>
        <strain evidence="2 3">JCM 16082</strain>
    </source>
</reference>
<dbReference type="EMBL" id="BAAAFG010000012">
    <property type="protein sequence ID" value="GAA0871763.1"/>
    <property type="molecule type" value="Genomic_DNA"/>
</dbReference>
<accession>A0ABN1MG34</accession>
<dbReference type="InterPro" id="IPR001347">
    <property type="entry name" value="SIS_dom"/>
</dbReference>
<dbReference type="NCBIfam" id="NF002805">
    <property type="entry name" value="PRK02947.1"/>
    <property type="match status" value="1"/>
</dbReference>
<dbReference type="CDD" id="cd05013">
    <property type="entry name" value="SIS_RpiR"/>
    <property type="match status" value="1"/>
</dbReference>
<proteinExistence type="predicted"/>
<dbReference type="InterPro" id="IPR035472">
    <property type="entry name" value="RpiR-like_SIS"/>
</dbReference>
<sequence>MFEYLDEIKKLIDKLSATQSEKLKTASRMVAKIVADDGIIHTIGTGHSQMIAMEMFGRASNIANVNAIMDDLVLLTGGARRSAEIEQVSGIAEILWNNYKIQKSDLIIVISNSGRNAIPIEMAIKARNEGLKVIAITSLEQSQKYESRHKSGKRLFEIADLVIDNCVPSGDGVMKSDQKLIGPASSVLGILIVNILTTEAIKINRKQGISVPIFQSQNIDETDNDRLYERFESRIKHL</sequence>
<feature type="domain" description="SIS" evidence="1">
    <location>
        <begin position="30"/>
        <end position="206"/>
    </location>
</feature>
<keyword evidence="2" id="KW-0413">Isomerase</keyword>
<dbReference type="PANTHER" id="PTHR30390:SF7">
    <property type="entry name" value="PHOSPHOHEPTOSE ISOMERASE"/>
    <property type="match status" value="1"/>
</dbReference>
<name>A0ABN1MG34_9FLAO</name>
<dbReference type="InterPro" id="IPR046348">
    <property type="entry name" value="SIS_dom_sf"/>
</dbReference>
<dbReference type="Proteomes" id="UP001500507">
    <property type="component" value="Unassembled WGS sequence"/>
</dbReference>
<evidence type="ECO:0000313" key="2">
    <source>
        <dbReference type="EMBL" id="GAA0871763.1"/>
    </source>
</evidence>
<dbReference type="GO" id="GO:0016853">
    <property type="term" value="F:isomerase activity"/>
    <property type="evidence" value="ECO:0007669"/>
    <property type="project" value="UniProtKB-KW"/>
</dbReference>
<dbReference type="RefSeq" id="WP_343764459.1">
    <property type="nucleotide sequence ID" value="NZ_BAAAFG010000012.1"/>
</dbReference>